<sequence>MEDDPFELLLGFNASQRRRMEVGVHVLRFRRRKFRGEYFYSVELSKEGKVETLGLFTDYAPAVRYAGKLVKAIMYE</sequence>
<dbReference type="GeneID" id="38666680"/>
<dbReference type="Proteomes" id="UP000276741">
    <property type="component" value="Chromosome"/>
</dbReference>
<name>A0A348B3M4_9CREN</name>
<dbReference type="KEGG" id="sacd:HS1genome_1165"/>
<proteinExistence type="predicted"/>
<dbReference type="AlphaFoldDB" id="A0A348B3M4"/>
<protein>
    <submittedName>
        <fullName evidence="1">Uncharacterized protein</fullName>
    </submittedName>
</protein>
<dbReference type="Proteomes" id="UP000616143">
    <property type="component" value="Unassembled WGS sequence"/>
</dbReference>
<evidence type="ECO:0000313" key="3">
    <source>
        <dbReference type="Proteomes" id="UP000276741"/>
    </source>
</evidence>
<evidence type="ECO:0000313" key="2">
    <source>
        <dbReference type="EMBL" id="GGT99715.1"/>
    </source>
</evidence>
<organism evidence="1 3">
    <name type="scientific">Sulfodiicoccus acidiphilus</name>
    <dbReference type="NCBI Taxonomy" id="1670455"/>
    <lineage>
        <taxon>Archaea</taxon>
        <taxon>Thermoproteota</taxon>
        <taxon>Thermoprotei</taxon>
        <taxon>Sulfolobales</taxon>
        <taxon>Sulfolobaceae</taxon>
        <taxon>Sulfodiicoccus</taxon>
    </lineage>
</organism>
<evidence type="ECO:0000313" key="1">
    <source>
        <dbReference type="EMBL" id="BBD72776.1"/>
    </source>
</evidence>
<reference evidence="3" key="2">
    <citation type="submission" date="2018-04" db="EMBL/GenBank/DDBJ databases">
        <title>Complete genome sequence of Sulfodiicoccus acidiphilus strain HS-1.</title>
        <authorList>
            <person name="Sakai H.D."/>
            <person name="Kurosawa N."/>
        </authorList>
    </citation>
    <scope>NUCLEOTIDE SEQUENCE [LARGE SCALE GENOMIC DNA]</scope>
    <source>
        <strain evidence="3">HS-1</strain>
    </source>
</reference>
<dbReference type="EMBL" id="AP018553">
    <property type="protein sequence ID" value="BBD72776.1"/>
    <property type="molecule type" value="Genomic_DNA"/>
</dbReference>
<accession>A0A348B3M4</accession>
<reference evidence="2" key="4">
    <citation type="submission" date="2020-09" db="EMBL/GenBank/DDBJ databases">
        <authorList>
            <person name="Sun Q."/>
            <person name="Ohkuma M."/>
        </authorList>
    </citation>
    <scope>NUCLEOTIDE SEQUENCE</scope>
    <source>
        <strain evidence="2">JCM 31740</strain>
    </source>
</reference>
<dbReference type="RefSeq" id="WP_126450011.1">
    <property type="nucleotide sequence ID" value="NZ_AP018553.1"/>
</dbReference>
<reference evidence="1" key="3">
    <citation type="journal article" date="2019" name="BMC Res. Notes">
        <title>Complete genome sequence of the Sulfodiicoccus acidiphilus strain HS-1T, the first crenarchaeon that lacks polB3, isolated from an acidic hot spring in Ohwaku-dani, Hakone, Japan.</title>
        <authorList>
            <person name="Sakai H.D."/>
            <person name="Kurosawa N."/>
        </authorList>
    </citation>
    <scope>NUCLEOTIDE SEQUENCE</scope>
    <source>
        <strain evidence="1">HS-1</strain>
    </source>
</reference>
<keyword evidence="3" id="KW-1185">Reference proteome</keyword>
<reference evidence="2" key="1">
    <citation type="journal article" date="2014" name="Int. J. Syst. Evol. Microbiol.">
        <title>Complete genome sequence of Corynebacterium casei LMG S-19264T (=DSM 44701T), isolated from a smear-ripened cheese.</title>
        <authorList>
            <consortium name="US DOE Joint Genome Institute (JGI-PGF)"/>
            <person name="Walter F."/>
            <person name="Albersmeier A."/>
            <person name="Kalinowski J."/>
            <person name="Ruckert C."/>
        </authorList>
    </citation>
    <scope>NUCLEOTIDE SEQUENCE</scope>
    <source>
        <strain evidence="2">JCM 31740</strain>
    </source>
</reference>
<gene>
    <name evidence="2" type="ORF">GCM10007116_16370</name>
    <name evidence="1" type="ORF">HS1genome_1165</name>
</gene>
<dbReference type="EMBL" id="BMQS01000015">
    <property type="protein sequence ID" value="GGT99715.1"/>
    <property type="molecule type" value="Genomic_DNA"/>
</dbReference>